<dbReference type="Proteomes" id="UP000593567">
    <property type="component" value="Unassembled WGS sequence"/>
</dbReference>
<comment type="caution">
    <text evidence="5">The sequence shown here is derived from an EMBL/GenBank/DDBJ whole genome shotgun (WGS) entry which is preliminary data.</text>
</comment>
<dbReference type="SUPFAM" id="SSF53335">
    <property type="entry name" value="S-adenosyl-L-methionine-dependent methyltransferases"/>
    <property type="match status" value="1"/>
</dbReference>
<proteinExistence type="inferred from homology"/>
<dbReference type="CDD" id="cd02440">
    <property type="entry name" value="AdoMet_MTases"/>
    <property type="match status" value="1"/>
</dbReference>
<comment type="similarity">
    <text evidence="1">Belongs to the methyltransferase superfamily.</text>
</comment>
<sequence length="285" mass="32536">MLLSKRFDDKELSRDYVDSRPGYDPTVLEKILEYMKGSCEKEVDSNKTYPLAIDVGCGPGLMSTAFLAPYFDKVLGVDISESQINQANLSNKYKNIEYRVSPAESLPVENNSVTLVQVAAALHWFNPTKFYRECDRVLVPGGVIAIFSYTIEEFIVVDHPRAAEVSKVLKEINSKLASKENPHYAAQQDLVKRKYTDSVLQIPYTDKTRIDNKYVTVRTTISGLFRFYRTLSHVKPFINSCPENWEWWNVCCQRLMDSFGTDDAEAPLTYKLEAFLLLGRKPNKS</sequence>
<dbReference type="InterPro" id="IPR051052">
    <property type="entry name" value="Diverse_substrate_MTase"/>
</dbReference>
<keyword evidence="2" id="KW-0489">Methyltransferase</keyword>
<dbReference type="AlphaFoldDB" id="A0A7J7ITF8"/>
<dbReference type="EMBL" id="VXIV02003457">
    <property type="protein sequence ID" value="KAF6016857.1"/>
    <property type="molecule type" value="Genomic_DNA"/>
</dbReference>
<dbReference type="PANTHER" id="PTHR44942">
    <property type="entry name" value="METHYLTRANSF_11 DOMAIN-CONTAINING PROTEIN"/>
    <property type="match status" value="1"/>
</dbReference>
<reference evidence="5" key="1">
    <citation type="submission" date="2020-06" db="EMBL/GenBank/DDBJ databases">
        <title>Draft genome of Bugula neritina, a colonial animal packing powerful symbionts and potential medicines.</title>
        <authorList>
            <person name="Rayko M."/>
        </authorList>
    </citation>
    <scope>NUCLEOTIDE SEQUENCE [LARGE SCALE GENOMIC DNA]</scope>
    <source>
        <strain evidence="5">Kwan_BN1</strain>
    </source>
</reference>
<evidence type="ECO:0000313" key="5">
    <source>
        <dbReference type="EMBL" id="KAF6016857.1"/>
    </source>
</evidence>
<feature type="domain" description="Methyltransferase type 11" evidence="4">
    <location>
        <begin position="53"/>
        <end position="146"/>
    </location>
</feature>
<dbReference type="InterPro" id="IPR013216">
    <property type="entry name" value="Methyltransf_11"/>
</dbReference>
<dbReference type="OrthoDB" id="506498at2759"/>
<name>A0A7J7ITF8_BUGNE</name>
<evidence type="ECO:0000256" key="1">
    <source>
        <dbReference type="ARBA" id="ARBA00008361"/>
    </source>
</evidence>
<accession>A0A7J7ITF8</accession>
<gene>
    <name evidence="5" type="ORF">EB796_024838</name>
</gene>
<dbReference type="GO" id="GO:0032259">
    <property type="term" value="P:methylation"/>
    <property type="evidence" value="ECO:0007669"/>
    <property type="project" value="UniProtKB-KW"/>
</dbReference>
<evidence type="ECO:0000259" key="4">
    <source>
        <dbReference type="Pfam" id="PF08241"/>
    </source>
</evidence>
<dbReference type="GO" id="GO:0008757">
    <property type="term" value="F:S-adenosylmethionine-dependent methyltransferase activity"/>
    <property type="evidence" value="ECO:0007669"/>
    <property type="project" value="InterPro"/>
</dbReference>
<dbReference type="PANTHER" id="PTHR44942:SF4">
    <property type="entry name" value="METHYLTRANSFERASE TYPE 11 DOMAIN-CONTAINING PROTEIN"/>
    <property type="match status" value="1"/>
</dbReference>
<dbReference type="InterPro" id="IPR029063">
    <property type="entry name" value="SAM-dependent_MTases_sf"/>
</dbReference>
<protein>
    <recommendedName>
        <fullName evidence="4">Methyltransferase type 11 domain-containing protein</fullName>
    </recommendedName>
</protein>
<keyword evidence="6" id="KW-1185">Reference proteome</keyword>
<keyword evidence="3" id="KW-0808">Transferase</keyword>
<dbReference type="Pfam" id="PF08241">
    <property type="entry name" value="Methyltransf_11"/>
    <property type="match status" value="1"/>
</dbReference>
<evidence type="ECO:0000313" key="6">
    <source>
        <dbReference type="Proteomes" id="UP000593567"/>
    </source>
</evidence>
<evidence type="ECO:0000256" key="2">
    <source>
        <dbReference type="ARBA" id="ARBA00022603"/>
    </source>
</evidence>
<dbReference type="Gene3D" id="3.40.50.150">
    <property type="entry name" value="Vaccinia Virus protein VP39"/>
    <property type="match status" value="1"/>
</dbReference>
<organism evidence="5 6">
    <name type="scientific">Bugula neritina</name>
    <name type="common">Brown bryozoan</name>
    <name type="synonym">Sertularia neritina</name>
    <dbReference type="NCBI Taxonomy" id="10212"/>
    <lineage>
        <taxon>Eukaryota</taxon>
        <taxon>Metazoa</taxon>
        <taxon>Spiralia</taxon>
        <taxon>Lophotrochozoa</taxon>
        <taxon>Bryozoa</taxon>
        <taxon>Gymnolaemata</taxon>
        <taxon>Cheilostomatida</taxon>
        <taxon>Flustrina</taxon>
        <taxon>Buguloidea</taxon>
        <taxon>Bugulidae</taxon>
        <taxon>Bugula</taxon>
    </lineage>
</organism>
<evidence type="ECO:0000256" key="3">
    <source>
        <dbReference type="ARBA" id="ARBA00022679"/>
    </source>
</evidence>